<comment type="caution">
    <text evidence="1">The sequence shown here is derived from an EMBL/GenBank/DDBJ whole genome shotgun (WGS) entry which is preliminary data.</text>
</comment>
<dbReference type="AlphaFoldDB" id="A0AAV1TY63"/>
<reference evidence="1" key="1">
    <citation type="submission" date="2024-01" db="EMBL/GenBank/DDBJ databases">
        <authorList>
            <person name="Webb A."/>
        </authorList>
    </citation>
    <scope>NUCLEOTIDE SEQUENCE</scope>
    <source>
        <strain evidence="1">Pm1</strain>
    </source>
</reference>
<dbReference type="EMBL" id="CAKLBY020000109">
    <property type="protein sequence ID" value="CAK7927351.1"/>
    <property type="molecule type" value="Genomic_DNA"/>
</dbReference>
<evidence type="ECO:0000313" key="1">
    <source>
        <dbReference type="EMBL" id="CAK7927351.1"/>
    </source>
</evidence>
<organism evidence="1 2">
    <name type="scientific">Peronospora matthiolae</name>
    <dbReference type="NCBI Taxonomy" id="2874970"/>
    <lineage>
        <taxon>Eukaryota</taxon>
        <taxon>Sar</taxon>
        <taxon>Stramenopiles</taxon>
        <taxon>Oomycota</taxon>
        <taxon>Peronosporomycetes</taxon>
        <taxon>Peronosporales</taxon>
        <taxon>Peronosporaceae</taxon>
        <taxon>Peronospora</taxon>
    </lineage>
</organism>
<accession>A0AAV1TY63</accession>
<protein>
    <submittedName>
        <fullName evidence="1">Uncharacterized protein</fullName>
    </submittedName>
</protein>
<evidence type="ECO:0000313" key="2">
    <source>
        <dbReference type="Proteomes" id="UP001162060"/>
    </source>
</evidence>
<dbReference type="Proteomes" id="UP001162060">
    <property type="component" value="Unassembled WGS sequence"/>
</dbReference>
<proteinExistence type="predicted"/>
<gene>
    <name evidence="1" type="ORF">PM001_LOCUS12501</name>
</gene>
<sequence length="139" mass="15578">MTKNNTAVETVREVPLALMELIDELLGAKVAMEGRLSLVLRYSGSNYSALLHSAPGGIFQIWRWIPRKLLYAHHTHPKQISQRLAVIARSPRRRTSRSIIYQLPPAPSDLLNSPNDQFRIGSVSPPSGRRIRAWKASAS</sequence>
<name>A0AAV1TY63_9STRA</name>